<gene>
    <name evidence="1" type="ORF">KYD98_09085</name>
</gene>
<evidence type="ECO:0000313" key="2">
    <source>
        <dbReference type="Proteomes" id="UP001519921"/>
    </source>
</evidence>
<organism evidence="1 2">
    <name type="scientific">Clostridium weizhouense</name>
    <dbReference type="NCBI Taxonomy" id="2859781"/>
    <lineage>
        <taxon>Bacteria</taxon>
        <taxon>Bacillati</taxon>
        <taxon>Bacillota</taxon>
        <taxon>Clostridia</taxon>
        <taxon>Eubacteriales</taxon>
        <taxon>Clostridiaceae</taxon>
        <taxon>Clostridium</taxon>
    </lineage>
</organism>
<comment type="caution">
    <text evidence="1">The sequence shown here is derived from an EMBL/GenBank/DDBJ whole genome shotgun (WGS) entry which is preliminary data.</text>
</comment>
<accession>A0ABS7AQ94</accession>
<keyword evidence="2" id="KW-1185">Reference proteome</keyword>
<name>A0ABS7AQ94_9CLOT</name>
<reference evidence="1 2" key="1">
    <citation type="submission" date="2021-07" db="EMBL/GenBank/DDBJ databases">
        <title>Clostridium weizhouense sp. nov., an anaerobic bacterium isolated from activated sludge of Petroleum wastewater.</title>
        <authorList>
            <person name="Li Q."/>
        </authorList>
    </citation>
    <scope>NUCLEOTIDE SEQUENCE [LARGE SCALE GENOMIC DNA]</scope>
    <source>
        <strain evidence="1 2">YB-6</strain>
    </source>
</reference>
<sequence>MNKENASYPPKIRTDYHPTSEKIESVSVDGSVSIDLPNPAVDNIVVNNIANAEFDYTQDLMSHEDLELNNNATEKNYIKYCNK</sequence>
<proteinExistence type="predicted"/>
<evidence type="ECO:0000313" key="1">
    <source>
        <dbReference type="EMBL" id="MBW6410248.1"/>
    </source>
</evidence>
<dbReference type="RefSeq" id="WP_219779407.1">
    <property type="nucleotide sequence ID" value="NZ_JAHXPT010000006.1"/>
</dbReference>
<dbReference type="EMBL" id="JAHXPT010000006">
    <property type="protein sequence ID" value="MBW6410248.1"/>
    <property type="molecule type" value="Genomic_DNA"/>
</dbReference>
<protein>
    <submittedName>
        <fullName evidence="1">Uncharacterized protein</fullName>
    </submittedName>
</protein>
<dbReference type="Proteomes" id="UP001519921">
    <property type="component" value="Unassembled WGS sequence"/>
</dbReference>